<proteinExistence type="inferred from homology"/>
<dbReference type="SUPFAM" id="SSF53613">
    <property type="entry name" value="Ribokinase-like"/>
    <property type="match status" value="1"/>
</dbReference>
<evidence type="ECO:0000256" key="3">
    <source>
        <dbReference type="ARBA" id="ARBA00022777"/>
    </source>
</evidence>
<dbReference type="Gene3D" id="3.40.1190.20">
    <property type="match status" value="1"/>
</dbReference>
<dbReference type="InterPro" id="IPR011611">
    <property type="entry name" value="PfkB_dom"/>
</dbReference>
<dbReference type="Proteomes" id="UP001320544">
    <property type="component" value="Chromosome"/>
</dbReference>
<evidence type="ECO:0000259" key="5">
    <source>
        <dbReference type="Pfam" id="PF00294"/>
    </source>
</evidence>
<keyword evidence="7" id="KW-1185">Reference proteome</keyword>
<reference evidence="6 7" key="1">
    <citation type="submission" date="2022-01" db="EMBL/GenBank/DDBJ databases">
        <title>Novel bile acid biosynthetic pathways are enriched in the microbiome of centenarians.</title>
        <authorList>
            <person name="Sato Y."/>
            <person name="Atarashi K."/>
            <person name="Plichta R.D."/>
            <person name="Arai Y."/>
            <person name="Sasajima S."/>
            <person name="Kearney M.S."/>
            <person name="Suda W."/>
            <person name="Takeshita K."/>
            <person name="Sasaki T."/>
            <person name="Okamoto S."/>
            <person name="Skelly N.A."/>
            <person name="Okamura Y."/>
            <person name="Vlamakis H."/>
            <person name="Li Y."/>
            <person name="Tanoue T."/>
            <person name="Takei H."/>
            <person name="Nittono H."/>
            <person name="Narushima S."/>
            <person name="Irie J."/>
            <person name="Itoh H."/>
            <person name="Moriya K."/>
            <person name="Sugiura Y."/>
            <person name="Suematsu M."/>
            <person name="Moritoki N."/>
            <person name="Shibata S."/>
            <person name="Littman R.D."/>
            <person name="Fischbach A.M."/>
            <person name="Uwamino Y."/>
            <person name="Inoue T."/>
            <person name="Honda A."/>
            <person name="Hattori M."/>
            <person name="Murai T."/>
            <person name="Xavier J.R."/>
            <person name="Hirose N."/>
            <person name="Honda K."/>
        </authorList>
    </citation>
    <scope>NUCLEOTIDE SEQUENCE [LARGE SCALE GENOMIC DNA]</scope>
    <source>
        <strain evidence="6 7">CE91-St30</strain>
    </source>
</reference>
<evidence type="ECO:0000313" key="6">
    <source>
        <dbReference type="EMBL" id="BDE95531.1"/>
    </source>
</evidence>
<dbReference type="InterPro" id="IPR029056">
    <property type="entry name" value="Ribokinase-like"/>
</dbReference>
<dbReference type="InterPro" id="IPR002139">
    <property type="entry name" value="Ribo/fructo_kinase"/>
</dbReference>
<evidence type="ECO:0000256" key="4">
    <source>
        <dbReference type="RuleBase" id="RU003704"/>
    </source>
</evidence>
<comment type="similarity">
    <text evidence="1 4">Belongs to the carbohydrate kinase PfkB family.</text>
</comment>
<dbReference type="PANTHER" id="PTHR10584:SF166">
    <property type="entry name" value="RIBOKINASE"/>
    <property type="match status" value="1"/>
</dbReference>
<dbReference type="GO" id="GO:0016301">
    <property type="term" value="F:kinase activity"/>
    <property type="evidence" value="ECO:0007669"/>
    <property type="project" value="UniProtKB-KW"/>
</dbReference>
<evidence type="ECO:0000256" key="1">
    <source>
        <dbReference type="ARBA" id="ARBA00010688"/>
    </source>
</evidence>
<dbReference type="PANTHER" id="PTHR10584">
    <property type="entry name" value="SUGAR KINASE"/>
    <property type="match status" value="1"/>
</dbReference>
<dbReference type="Pfam" id="PF00294">
    <property type="entry name" value="PfkB"/>
    <property type="match status" value="1"/>
</dbReference>
<dbReference type="InterPro" id="IPR002173">
    <property type="entry name" value="Carboh/pur_kinase_PfkB_CS"/>
</dbReference>
<dbReference type="EMBL" id="AP025564">
    <property type="protein sequence ID" value="BDE95531.1"/>
    <property type="molecule type" value="Genomic_DNA"/>
</dbReference>
<dbReference type="PROSITE" id="PS00584">
    <property type="entry name" value="PFKB_KINASES_2"/>
    <property type="match status" value="1"/>
</dbReference>
<name>A0ABM7WH26_9ACTN</name>
<protein>
    <submittedName>
        <fullName evidence="6">Sugar kinase</fullName>
    </submittedName>
</protein>
<evidence type="ECO:0000313" key="7">
    <source>
        <dbReference type="Proteomes" id="UP001320544"/>
    </source>
</evidence>
<keyword evidence="3 4" id="KW-0418">Kinase</keyword>
<feature type="domain" description="Carbohydrate kinase PfkB" evidence="5">
    <location>
        <begin position="24"/>
        <end position="310"/>
    </location>
</feature>
<sequence>MGTPYGGCMDQREITGDRMVQEKAVLSIGAIMVDIVCSVSRLPERGEGVVVEHRDAIVGGSAFNSANVIRQLGRPGFLFAPIGSGVFADFVKKEIEARGLAALRIDTSLDCGSCTCLVEPDGERTMITSPGIERRFEPAWFEAVDAARFGQALASGYEIEGAGGNAIISFLEEHSAIEFFYAPGPRIEGVGPEKTSRINALHPIWHLNELEALAYTGKSTIGEAARAIEAASGNTVVVTEGARGAHLFSGEEHLFVPTDPVEPVDTVGAGDAHLGALVAARNAGCGWEDALAIANKVAGAVCTVAGGTLSDERFAQLGVCL</sequence>
<gene>
    <name evidence="6" type="ORF">CE91St30_08640</name>
</gene>
<organism evidence="6 7">
    <name type="scientific">Raoultibacter timonensis</name>
    <dbReference type="NCBI Taxonomy" id="1907662"/>
    <lineage>
        <taxon>Bacteria</taxon>
        <taxon>Bacillati</taxon>
        <taxon>Actinomycetota</taxon>
        <taxon>Coriobacteriia</taxon>
        <taxon>Eggerthellales</taxon>
        <taxon>Eggerthellaceae</taxon>
        <taxon>Raoultibacter</taxon>
    </lineage>
</organism>
<keyword evidence="2 4" id="KW-0808">Transferase</keyword>
<accession>A0ABM7WH26</accession>
<evidence type="ECO:0000256" key="2">
    <source>
        <dbReference type="ARBA" id="ARBA00022679"/>
    </source>
</evidence>
<dbReference type="PRINTS" id="PR00990">
    <property type="entry name" value="RIBOKINASE"/>
</dbReference>